<comment type="cofactor">
    <cofactor evidence="1">
        <name>[4Fe-4S] cluster</name>
        <dbReference type="ChEBI" id="CHEBI:49883"/>
    </cofactor>
</comment>
<dbReference type="Gene3D" id="3.40.50.300">
    <property type="entry name" value="P-loop containing nucleotide triphosphate hydrolases"/>
    <property type="match status" value="1"/>
</dbReference>
<dbReference type="AlphaFoldDB" id="A0A0E3P796"/>
<dbReference type="InterPro" id="IPR027417">
    <property type="entry name" value="P-loop_NTPase"/>
</dbReference>
<dbReference type="Pfam" id="PF00142">
    <property type="entry name" value="Fer4_NifH"/>
    <property type="match status" value="1"/>
</dbReference>
<dbReference type="PATRIC" id="fig|1434120.4.peg.3802"/>
<evidence type="ECO:0000256" key="1">
    <source>
        <dbReference type="ARBA" id="ARBA00001966"/>
    </source>
</evidence>
<gene>
    <name evidence="6" type="ORF">MSSIT_2916</name>
</gene>
<evidence type="ECO:0000313" key="6">
    <source>
        <dbReference type="EMBL" id="AKB29635.1"/>
    </source>
</evidence>
<name>A0A0E3P796_9EURY</name>
<dbReference type="HOGENOM" id="CLU_3148032_0_0_2"/>
<keyword evidence="4" id="KW-0547">Nucleotide-binding</keyword>
<evidence type="ECO:0000256" key="3">
    <source>
        <dbReference type="ARBA" id="ARBA00022723"/>
    </source>
</evidence>
<evidence type="ECO:0000313" key="7">
    <source>
        <dbReference type="Proteomes" id="UP000033111"/>
    </source>
</evidence>
<comment type="similarity">
    <text evidence="2">Belongs to the NifH/BchL/ChlL family.</text>
</comment>
<organism evidence="6 7">
    <name type="scientific">Methanosarcina siciliae T4/M</name>
    <dbReference type="NCBI Taxonomy" id="1434120"/>
    <lineage>
        <taxon>Archaea</taxon>
        <taxon>Methanobacteriati</taxon>
        <taxon>Methanobacteriota</taxon>
        <taxon>Stenosarchaea group</taxon>
        <taxon>Methanomicrobia</taxon>
        <taxon>Methanosarcinales</taxon>
        <taxon>Methanosarcinaceae</taxon>
        <taxon>Methanosarcina</taxon>
    </lineage>
</organism>
<dbReference type="Proteomes" id="UP000033111">
    <property type="component" value="Chromosome"/>
</dbReference>
<sequence>MPHNNIFQKAEFNKKTVVVYDPECNQVREHGKLARKILENDMFMIQNH</sequence>
<keyword evidence="7" id="KW-1185">Reference proteome</keyword>
<keyword evidence="5" id="KW-0067">ATP-binding</keyword>
<protein>
    <submittedName>
        <fullName evidence="6">Nitrogenase (Iron-iron) reductase and maturation protein AnfH</fullName>
    </submittedName>
</protein>
<dbReference type="GO" id="GO:0046872">
    <property type="term" value="F:metal ion binding"/>
    <property type="evidence" value="ECO:0007669"/>
    <property type="project" value="UniProtKB-KW"/>
</dbReference>
<dbReference type="InterPro" id="IPR000392">
    <property type="entry name" value="NifH/frxC"/>
</dbReference>
<evidence type="ECO:0000256" key="4">
    <source>
        <dbReference type="ARBA" id="ARBA00022741"/>
    </source>
</evidence>
<dbReference type="KEGG" id="msw:MSSIT_2916"/>
<keyword evidence="3" id="KW-0479">Metal-binding</keyword>
<dbReference type="GO" id="GO:0016491">
    <property type="term" value="F:oxidoreductase activity"/>
    <property type="evidence" value="ECO:0007669"/>
    <property type="project" value="InterPro"/>
</dbReference>
<evidence type="ECO:0000256" key="2">
    <source>
        <dbReference type="ARBA" id="ARBA00005504"/>
    </source>
</evidence>
<accession>A0A0E3P796</accession>
<dbReference type="GO" id="GO:0005524">
    <property type="term" value="F:ATP binding"/>
    <property type="evidence" value="ECO:0007669"/>
    <property type="project" value="UniProtKB-KW"/>
</dbReference>
<evidence type="ECO:0000256" key="5">
    <source>
        <dbReference type="ARBA" id="ARBA00022840"/>
    </source>
</evidence>
<proteinExistence type="inferred from homology"/>
<dbReference type="EMBL" id="CP009506">
    <property type="protein sequence ID" value="AKB29635.1"/>
    <property type="molecule type" value="Genomic_DNA"/>
</dbReference>
<reference evidence="6 7" key="1">
    <citation type="submission" date="2014-07" db="EMBL/GenBank/DDBJ databases">
        <title>Methanogenic archaea and the global carbon cycle.</title>
        <authorList>
            <person name="Henriksen J.R."/>
            <person name="Luke J."/>
            <person name="Reinhart S."/>
            <person name="Benedict M.N."/>
            <person name="Youngblut N.D."/>
            <person name="Metcalf M.E."/>
            <person name="Whitaker R.J."/>
            <person name="Metcalf W.W."/>
        </authorList>
    </citation>
    <scope>NUCLEOTIDE SEQUENCE [LARGE SCALE GENOMIC DNA]</scope>
    <source>
        <strain evidence="6 7">T4/M</strain>
    </source>
</reference>